<dbReference type="EMBL" id="SDMP01000015">
    <property type="protein sequence ID" value="RYR07275.1"/>
    <property type="molecule type" value="Genomic_DNA"/>
</dbReference>
<dbReference type="PANTHER" id="PTHR31064:SF38">
    <property type="entry name" value="CATION TRANSPORTER HKT1_4-RELATED"/>
    <property type="match status" value="1"/>
</dbReference>
<feature type="transmembrane region" description="Helical" evidence="8">
    <location>
        <begin position="47"/>
        <end position="68"/>
    </location>
</feature>
<comment type="similarity">
    <text evidence="2">Belongs to the TrkH potassium transport family. HKT (TC 2.A.38.3) subfamily.</text>
</comment>
<dbReference type="PANTHER" id="PTHR31064">
    <property type="entry name" value="POTASSIUM TRANSPORT PROTEIN DDB_G0292412-RELATED"/>
    <property type="match status" value="1"/>
</dbReference>
<dbReference type="GO" id="GO:0030001">
    <property type="term" value="P:metal ion transport"/>
    <property type="evidence" value="ECO:0007669"/>
    <property type="project" value="UniProtKB-ARBA"/>
</dbReference>
<keyword evidence="7 8" id="KW-0472">Membrane</keyword>
<evidence type="ECO:0000256" key="2">
    <source>
        <dbReference type="ARBA" id="ARBA00010864"/>
    </source>
</evidence>
<name>A0A444YZD1_ARAHY</name>
<dbReference type="Proteomes" id="UP000289738">
    <property type="component" value="Chromosome B05"/>
</dbReference>
<dbReference type="AlphaFoldDB" id="A0A444YZD1"/>
<dbReference type="SMR" id="A0A444YZD1"/>
<dbReference type="GO" id="GO:0005886">
    <property type="term" value="C:plasma membrane"/>
    <property type="evidence" value="ECO:0007669"/>
    <property type="project" value="TreeGrafter"/>
</dbReference>
<sequence length="558" mass="62993">MKMFAWFGKKLQHLCSVLCGQLTLSTKSLFFLAACLCRFLLQQTNPLLVQIIYFFSLSSIGFGFLKIFKPRTSSPSFTPRNLDLFFTSVSSATVSSMSTVEMEVFSNPQLITITILMFVGGEVFTSMVGLHFIRSRLKTELDKIAASHARLSTTQPIIVDDQIELGSISKSKLDASKPENDDVDDDGDGEAIVSVYDETLHSSFGATSENLRYLSMKHLGFVILSYFVVVHVIGVLGVSLYIEVISSAKMVLKNKGLNRFTFSVFTVISTFASCGFVPTNENMVVFRKNSGMLLMLVPQVLLGNTLYPSCLRFCVWLLGKFNYKKRETRYLLKKTEEVGYKHLLSREYSIFLVATVFGFIVVQIVVFCSMDWNSQGLVGMNVYEKFVGVLFQSVNSRHSGETIVDLSILSSAILVLFVVMMYLPPYTSFLPLKDHEKDSEIRKRKGKLMENLIFSQLSYLVIFVILVCITERKNLKEDPLNFNVLNIVIEVISAYGNVGFSTGYSCKRQLHPEPNCEDKWFGFVGKWSDEGKIILILVMFFGRLKKFNMNGGKAWKLL</sequence>
<evidence type="ECO:0000256" key="3">
    <source>
        <dbReference type="ARBA" id="ARBA00022448"/>
    </source>
</evidence>
<evidence type="ECO:0008006" key="11">
    <source>
        <dbReference type="Google" id="ProtNLM"/>
    </source>
</evidence>
<feature type="transmembrane region" description="Helical" evidence="8">
    <location>
        <begin position="110"/>
        <end position="133"/>
    </location>
</feature>
<protein>
    <recommendedName>
        <fullName evidence="11">Cation transporter HKT6</fullName>
    </recommendedName>
</protein>
<evidence type="ECO:0000313" key="10">
    <source>
        <dbReference type="Proteomes" id="UP000289738"/>
    </source>
</evidence>
<dbReference type="OrthoDB" id="9999863at2759"/>
<keyword evidence="4 8" id="KW-0812">Transmembrane</keyword>
<keyword evidence="3" id="KW-0813">Transport</keyword>
<evidence type="ECO:0000256" key="7">
    <source>
        <dbReference type="ARBA" id="ARBA00023136"/>
    </source>
</evidence>
<feature type="transmembrane region" description="Helical" evidence="8">
    <location>
        <begin position="403"/>
        <end position="423"/>
    </location>
</feature>
<keyword evidence="6" id="KW-0406">Ion transport</keyword>
<evidence type="ECO:0000256" key="1">
    <source>
        <dbReference type="ARBA" id="ARBA00004141"/>
    </source>
</evidence>
<feature type="transmembrane region" description="Helical" evidence="8">
    <location>
        <begin position="219"/>
        <end position="242"/>
    </location>
</feature>
<dbReference type="InterPro" id="IPR051143">
    <property type="entry name" value="TrkH_K-transport"/>
</dbReference>
<feature type="transmembrane region" description="Helical" evidence="8">
    <location>
        <begin position="348"/>
        <end position="370"/>
    </location>
</feature>
<proteinExistence type="inferred from homology"/>
<evidence type="ECO:0000256" key="6">
    <source>
        <dbReference type="ARBA" id="ARBA00023065"/>
    </source>
</evidence>
<evidence type="ECO:0000313" key="9">
    <source>
        <dbReference type="EMBL" id="RYR07275.1"/>
    </source>
</evidence>
<dbReference type="InterPro" id="IPR003445">
    <property type="entry name" value="Cat_transpt"/>
</dbReference>
<organism evidence="9 10">
    <name type="scientific">Arachis hypogaea</name>
    <name type="common">Peanut</name>
    <dbReference type="NCBI Taxonomy" id="3818"/>
    <lineage>
        <taxon>Eukaryota</taxon>
        <taxon>Viridiplantae</taxon>
        <taxon>Streptophyta</taxon>
        <taxon>Embryophyta</taxon>
        <taxon>Tracheophyta</taxon>
        <taxon>Spermatophyta</taxon>
        <taxon>Magnoliopsida</taxon>
        <taxon>eudicotyledons</taxon>
        <taxon>Gunneridae</taxon>
        <taxon>Pentapetalae</taxon>
        <taxon>rosids</taxon>
        <taxon>fabids</taxon>
        <taxon>Fabales</taxon>
        <taxon>Fabaceae</taxon>
        <taxon>Papilionoideae</taxon>
        <taxon>50 kb inversion clade</taxon>
        <taxon>dalbergioids sensu lato</taxon>
        <taxon>Dalbergieae</taxon>
        <taxon>Pterocarpus clade</taxon>
        <taxon>Arachis</taxon>
    </lineage>
</organism>
<comment type="caution">
    <text evidence="9">The sequence shown here is derived from an EMBL/GenBank/DDBJ whole genome shotgun (WGS) entry which is preliminary data.</text>
</comment>
<dbReference type="STRING" id="3818.A0A444YZD1"/>
<dbReference type="Pfam" id="PF02386">
    <property type="entry name" value="TrkH"/>
    <property type="match status" value="1"/>
</dbReference>
<evidence type="ECO:0000256" key="5">
    <source>
        <dbReference type="ARBA" id="ARBA00022989"/>
    </source>
</evidence>
<keyword evidence="10" id="KW-1185">Reference proteome</keyword>
<feature type="transmembrane region" description="Helical" evidence="8">
    <location>
        <begin position="452"/>
        <end position="470"/>
    </location>
</feature>
<feature type="transmembrane region" description="Helical" evidence="8">
    <location>
        <begin position="262"/>
        <end position="280"/>
    </location>
</feature>
<evidence type="ECO:0000256" key="8">
    <source>
        <dbReference type="SAM" id="Phobius"/>
    </source>
</evidence>
<accession>A0A444YZD1</accession>
<reference evidence="9 10" key="1">
    <citation type="submission" date="2019-01" db="EMBL/GenBank/DDBJ databases">
        <title>Sequencing of cultivated peanut Arachis hypogaea provides insights into genome evolution and oil improvement.</title>
        <authorList>
            <person name="Chen X."/>
        </authorList>
    </citation>
    <scope>NUCLEOTIDE SEQUENCE [LARGE SCALE GENOMIC DNA]</scope>
    <source>
        <strain evidence="10">cv. Fuhuasheng</strain>
        <tissue evidence="9">Leaves</tissue>
    </source>
</reference>
<evidence type="ECO:0000256" key="4">
    <source>
        <dbReference type="ARBA" id="ARBA00022692"/>
    </source>
</evidence>
<keyword evidence="5 8" id="KW-1133">Transmembrane helix</keyword>
<dbReference type="GO" id="GO:0008324">
    <property type="term" value="F:monoatomic cation transmembrane transporter activity"/>
    <property type="evidence" value="ECO:0007669"/>
    <property type="project" value="InterPro"/>
</dbReference>
<dbReference type="Gramene" id="arahy.Tifrunner.gnm2.ann2.Ah15g476500.1">
    <property type="protein sequence ID" value="arahy.Tifrunner.gnm2.ann2.Ah15g476500.1-CDS"/>
    <property type="gene ID" value="arahy.Tifrunner.gnm2.ann2.Ah15g476500"/>
</dbReference>
<gene>
    <name evidence="9" type="ORF">Ahy_B05g074593</name>
</gene>
<comment type="subcellular location">
    <subcellularLocation>
        <location evidence="1">Membrane</location>
        <topology evidence="1">Multi-pass membrane protein</topology>
    </subcellularLocation>
</comment>